<evidence type="ECO:0000313" key="3">
    <source>
        <dbReference type="EMBL" id="KOB77848.1"/>
    </source>
</evidence>
<dbReference type="InterPro" id="IPR056979">
    <property type="entry name" value="FZ_RECK"/>
</dbReference>
<feature type="domain" description="Kazal-like" evidence="2">
    <location>
        <begin position="614"/>
        <end position="670"/>
    </location>
</feature>
<evidence type="ECO:0000313" key="4">
    <source>
        <dbReference type="Proteomes" id="UP000037510"/>
    </source>
</evidence>
<protein>
    <submittedName>
        <fullName evidence="3">Serine protease inhibitor</fullName>
    </submittedName>
</protein>
<dbReference type="InterPro" id="IPR039016">
    <property type="entry name" value="RECK"/>
</dbReference>
<keyword evidence="1" id="KW-0472">Membrane</keyword>
<sequence>MNIVPTLQHEMSLMDIVSAETFMEEKIPNIYKFCAPTSVEFWICMNHTIQVSDSGWWGRGCCTLAQAPSCRQACSSSTNATALTDFCRRSDEIDFFNCVQKQQDAQWCCTQTQSLKCHEACQKVLWRAGHSKIESGAREKAVEECDQSPALLKCLKEMGGTTAHIDTSKYLPCCQEAENKKCRSTCESVLKRIDDLSNIEEALVPDCGPPAIDSVIWLCFLKKDQPIENKDLIPYDIAKLHCCEKAKTINCRKLCFQTFNTGWQNNWQKFHSECLSDPQEVDLLECIDEVNSPCSLGCNGLTYCSQLNNRPTSLFRSCTTQADLGAHLAVAEQKGSGFVYVSDLALPLKNSSQCPTDIWRSVACALHVKPCTAKGHSSLLCAEDCIRLVSSCVEWSRAPQMLTAPALCARLAPHESNAPCVPLRQYMTPSTEPALLSATDAVTSPCRGSPCGDNQVCIVNRDCLQGDNCKRYHCVDGCRTNSPYVVPLGSWVRIPMSLPSQKSCYKICNCTKKGMSHCQPLPCVELEDCVLHDKMVCARRACGRAALLTGLPCNCPPHHLPVHARSMHYPNSCLAQCAGATDAEIQFRTQDPCSSSEKCSMWRICLPVANVCLSKLQASCPQYMCLNTYDNCETQPPLPICDTGGRTHANPCYLIKSPGRRMAYWGPCMKRCSNNSTVCGLNGVTYNSECAAWSEFITVDYYGPCLAVGPISKLIEPKCTIDRIVCPPLKKANCLGFTAPGGCCPKCGGALRILYSQKQIDRALYGTNISASVINLQNILKALDRHVKIAECALRGYLTIEMEIFISIETVLQNATDLQLSVCVLEAEKLADMINRQSVLITSDLGLSALSYALTVHTYPTSAASSINLSLFPLLLLVFIFVTR</sequence>
<dbReference type="Proteomes" id="UP000037510">
    <property type="component" value="Unassembled WGS sequence"/>
</dbReference>
<dbReference type="Gene3D" id="3.30.60.30">
    <property type="match status" value="1"/>
</dbReference>
<keyword evidence="4" id="KW-1185">Reference proteome</keyword>
<dbReference type="AlphaFoldDB" id="A0A0L7LQS4"/>
<evidence type="ECO:0000256" key="1">
    <source>
        <dbReference type="SAM" id="Phobius"/>
    </source>
</evidence>
<dbReference type="InterPro" id="IPR036058">
    <property type="entry name" value="Kazal_dom_sf"/>
</dbReference>
<proteinExistence type="predicted"/>
<dbReference type="GO" id="GO:0030198">
    <property type="term" value="P:extracellular matrix organization"/>
    <property type="evidence" value="ECO:0007669"/>
    <property type="project" value="TreeGrafter"/>
</dbReference>
<dbReference type="SUPFAM" id="SSF100895">
    <property type="entry name" value="Kazal-type serine protease inhibitors"/>
    <property type="match status" value="1"/>
</dbReference>
<dbReference type="InterPro" id="IPR002350">
    <property type="entry name" value="Kazal_dom"/>
</dbReference>
<accession>A0A0L7LQS4</accession>
<dbReference type="Pfam" id="PF23332">
    <property type="entry name" value="CC4_RECK"/>
    <property type="match status" value="2"/>
</dbReference>
<feature type="transmembrane region" description="Helical" evidence="1">
    <location>
        <begin position="863"/>
        <end position="882"/>
    </location>
</feature>
<dbReference type="EMBL" id="JTDY01000294">
    <property type="protein sequence ID" value="KOB77848.1"/>
    <property type="molecule type" value="Genomic_DNA"/>
</dbReference>
<dbReference type="InterPro" id="IPR055110">
    <property type="entry name" value="RECK-like_N"/>
</dbReference>
<name>A0A0L7LQS4_OPEBR</name>
<dbReference type="GO" id="GO:0008191">
    <property type="term" value="F:metalloendopeptidase inhibitor activity"/>
    <property type="evidence" value="ECO:0007669"/>
    <property type="project" value="InterPro"/>
</dbReference>
<comment type="caution">
    <text evidence="3">The sequence shown here is derived from an EMBL/GenBank/DDBJ whole genome shotgun (WGS) entry which is preliminary data.</text>
</comment>
<dbReference type="PROSITE" id="PS51465">
    <property type="entry name" value="KAZAL_2"/>
    <property type="match status" value="1"/>
</dbReference>
<dbReference type="PANTHER" id="PTHR13487:SF3">
    <property type="entry name" value="REVERSION-INDUCING CYSTEINE-RICH PROTEIN WITH KAZAL MOTIFS"/>
    <property type="match status" value="1"/>
</dbReference>
<dbReference type="STRING" id="104452.A0A0L7LQS4"/>
<dbReference type="PANTHER" id="PTHR13487">
    <property type="entry name" value="SERINE PROTEASE INHIBITOR"/>
    <property type="match status" value="1"/>
</dbReference>
<dbReference type="InterPro" id="IPR056976">
    <property type="entry name" value="EGF1_RECK"/>
</dbReference>
<dbReference type="InterPro" id="IPR056978">
    <property type="entry name" value="CC4_RECK"/>
</dbReference>
<dbReference type="Pfam" id="PF25027">
    <property type="entry name" value="EGF1_RECK"/>
    <property type="match status" value="1"/>
</dbReference>
<dbReference type="Pfam" id="PF22961">
    <property type="entry name" value="RECK-like_N"/>
    <property type="match status" value="1"/>
</dbReference>
<keyword evidence="1" id="KW-1133">Transmembrane helix</keyword>
<gene>
    <name evidence="3" type="ORF">OBRU01_00627</name>
</gene>
<evidence type="ECO:0000259" key="2">
    <source>
        <dbReference type="PROSITE" id="PS51465"/>
    </source>
</evidence>
<dbReference type="Pfam" id="PF23298">
    <property type="entry name" value="FZ_RECK"/>
    <property type="match status" value="1"/>
</dbReference>
<reference evidence="3 4" key="1">
    <citation type="journal article" date="2015" name="Genome Biol. Evol.">
        <title>The genome of winter moth (Operophtera brumata) provides a genomic perspective on sexual dimorphism and phenology.</title>
        <authorList>
            <person name="Derks M.F."/>
            <person name="Smit S."/>
            <person name="Salis L."/>
            <person name="Schijlen E."/>
            <person name="Bossers A."/>
            <person name="Mateman C."/>
            <person name="Pijl A.S."/>
            <person name="de Ridder D."/>
            <person name="Groenen M.A."/>
            <person name="Visser M.E."/>
            <person name="Megens H.J."/>
        </authorList>
    </citation>
    <scope>NUCLEOTIDE SEQUENCE [LARGE SCALE GENOMIC DNA]</scope>
    <source>
        <strain evidence="3">WM2013NL</strain>
        <tissue evidence="3">Head and thorax</tissue>
    </source>
</reference>
<dbReference type="SMART" id="SM00280">
    <property type="entry name" value="KAZAL"/>
    <property type="match status" value="2"/>
</dbReference>
<keyword evidence="1" id="KW-0812">Transmembrane</keyword>
<organism evidence="3 4">
    <name type="scientific">Operophtera brumata</name>
    <name type="common">Winter moth</name>
    <name type="synonym">Phalaena brumata</name>
    <dbReference type="NCBI Taxonomy" id="104452"/>
    <lineage>
        <taxon>Eukaryota</taxon>
        <taxon>Metazoa</taxon>
        <taxon>Ecdysozoa</taxon>
        <taxon>Arthropoda</taxon>
        <taxon>Hexapoda</taxon>
        <taxon>Insecta</taxon>
        <taxon>Pterygota</taxon>
        <taxon>Neoptera</taxon>
        <taxon>Endopterygota</taxon>
        <taxon>Lepidoptera</taxon>
        <taxon>Glossata</taxon>
        <taxon>Ditrysia</taxon>
        <taxon>Geometroidea</taxon>
        <taxon>Geometridae</taxon>
        <taxon>Larentiinae</taxon>
        <taxon>Operophtera</taxon>
    </lineage>
</organism>
<dbReference type="GO" id="GO:0005886">
    <property type="term" value="C:plasma membrane"/>
    <property type="evidence" value="ECO:0007669"/>
    <property type="project" value="TreeGrafter"/>
</dbReference>